<dbReference type="STRING" id="52586.A0A0B1NYJ3"/>
<sequence length="102" mass="11353">MINFGVQEVSTTKLVTAPGWAYVLDNASQSPLVATQPISRKRARKPTLDIVNPRKSTVQLDIKILRELALLDRENHRDVSVPIPPKQNQDQNVGRGKGVMVK</sequence>
<gene>
    <name evidence="2" type="ORF">EV44_g2409</name>
</gene>
<comment type="caution">
    <text evidence="2">The sequence shown here is derived from an EMBL/GenBank/DDBJ whole genome shotgun (WGS) entry which is preliminary data.</text>
</comment>
<dbReference type="Proteomes" id="UP000030854">
    <property type="component" value="Unassembled WGS sequence"/>
</dbReference>
<accession>A0A0B1NYJ3</accession>
<keyword evidence="3" id="KW-1185">Reference proteome</keyword>
<name>A0A0B1NYJ3_UNCNE</name>
<reference evidence="2 3" key="1">
    <citation type="journal article" date="2014" name="BMC Genomics">
        <title>Adaptive genomic structural variation in the grape powdery mildew pathogen, Erysiphe necator.</title>
        <authorList>
            <person name="Jones L."/>
            <person name="Riaz S."/>
            <person name="Morales-Cruz A."/>
            <person name="Amrine K.C."/>
            <person name="McGuire B."/>
            <person name="Gubler W.D."/>
            <person name="Walker M.A."/>
            <person name="Cantu D."/>
        </authorList>
    </citation>
    <scope>NUCLEOTIDE SEQUENCE [LARGE SCALE GENOMIC DNA]</scope>
    <source>
        <strain evidence="3">c</strain>
    </source>
</reference>
<dbReference type="HOGENOM" id="CLU_2279530_0_0_1"/>
<evidence type="ECO:0000313" key="2">
    <source>
        <dbReference type="EMBL" id="KHJ31048.1"/>
    </source>
</evidence>
<evidence type="ECO:0000256" key="1">
    <source>
        <dbReference type="SAM" id="MobiDB-lite"/>
    </source>
</evidence>
<dbReference type="EMBL" id="JNVN01003304">
    <property type="protein sequence ID" value="KHJ31048.1"/>
    <property type="molecule type" value="Genomic_DNA"/>
</dbReference>
<evidence type="ECO:0000313" key="3">
    <source>
        <dbReference type="Proteomes" id="UP000030854"/>
    </source>
</evidence>
<organism evidence="2 3">
    <name type="scientific">Uncinula necator</name>
    <name type="common">Grape powdery mildew</name>
    <dbReference type="NCBI Taxonomy" id="52586"/>
    <lineage>
        <taxon>Eukaryota</taxon>
        <taxon>Fungi</taxon>
        <taxon>Dikarya</taxon>
        <taxon>Ascomycota</taxon>
        <taxon>Pezizomycotina</taxon>
        <taxon>Leotiomycetes</taxon>
        <taxon>Erysiphales</taxon>
        <taxon>Erysiphaceae</taxon>
        <taxon>Erysiphe</taxon>
    </lineage>
</organism>
<protein>
    <submittedName>
        <fullName evidence="2">Putative hit finger domain protein</fullName>
    </submittedName>
</protein>
<feature type="region of interest" description="Disordered" evidence="1">
    <location>
        <begin position="79"/>
        <end position="102"/>
    </location>
</feature>
<dbReference type="AlphaFoldDB" id="A0A0B1NYJ3"/>
<proteinExistence type="predicted"/>